<sequence>MTALATQHLLPAERRDIDLRPVDIISEHAAGRVGEGQALAGFRDKVRVRHADAAGGAVPGEQHVVRPVDLAEVGQLAIIGADDGGVDLELLDGIRHPAFTEAFPRERGHGSRAQHRPHRHLERARVAARHDADAVRVRQVKQLAHQVDAILQALLADL</sequence>
<protein>
    <submittedName>
        <fullName evidence="1">Uncharacterized protein</fullName>
    </submittedName>
</protein>
<comment type="caution">
    <text evidence="1">The sequence shown here is derived from an EMBL/GenBank/DDBJ whole genome shotgun (WGS) entry which is preliminary data.</text>
</comment>
<evidence type="ECO:0000313" key="1">
    <source>
        <dbReference type="EMBL" id="PAV92650.1"/>
    </source>
</evidence>
<accession>A0A2A2M2J3</accession>
<dbReference type="Proteomes" id="UP000218231">
    <property type="component" value="Unassembled WGS sequence"/>
</dbReference>
<dbReference type="EMBL" id="LIAE01006099">
    <property type="protein sequence ID" value="PAV92650.1"/>
    <property type="molecule type" value="Genomic_DNA"/>
</dbReference>
<proteinExistence type="predicted"/>
<organism evidence="1 2">
    <name type="scientific">Diploscapter pachys</name>
    <dbReference type="NCBI Taxonomy" id="2018661"/>
    <lineage>
        <taxon>Eukaryota</taxon>
        <taxon>Metazoa</taxon>
        <taxon>Ecdysozoa</taxon>
        <taxon>Nematoda</taxon>
        <taxon>Chromadorea</taxon>
        <taxon>Rhabditida</taxon>
        <taxon>Rhabditina</taxon>
        <taxon>Rhabditomorpha</taxon>
        <taxon>Rhabditoidea</taxon>
        <taxon>Rhabditidae</taxon>
        <taxon>Diploscapter</taxon>
    </lineage>
</organism>
<keyword evidence="2" id="KW-1185">Reference proteome</keyword>
<name>A0A2A2M2J3_9BILA</name>
<evidence type="ECO:0000313" key="2">
    <source>
        <dbReference type="Proteomes" id="UP000218231"/>
    </source>
</evidence>
<gene>
    <name evidence="1" type="ORF">WR25_16934</name>
</gene>
<dbReference type="AlphaFoldDB" id="A0A2A2M2J3"/>
<reference evidence="1 2" key="1">
    <citation type="journal article" date="2017" name="Curr. Biol.">
        <title>Genome architecture and evolution of a unichromosomal asexual nematode.</title>
        <authorList>
            <person name="Fradin H."/>
            <person name="Zegar C."/>
            <person name="Gutwein M."/>
            <person name="Lucas J."/>
            <person name="Kovtun M."/>
            <person name="Corcoran D."/>
            <person name="Baugh L.R."/>
            <person name="Kiontke K."/>
            <person name="Gunsalus K."/>
            <person name="Fitch D.H."/>
            <person name="Piano F."/>
        </authorList>
    </citation>
    <scope>NUCLEOTIDE SEQUENCE [LARGE SCALE GENOMIC DNA]</scope>
    <source>
        <strain evidence="1">PF1309</strain>
    </source>
</reference>